<dbReference type="EMBL" id="LWDE02000103">
    <property type="protein sequence ID" value="KAE8253275.1"/>
    <property type="molecule type" value="Genomic_DNA"/>
</dbReference>
<evidence type="ECO:0000256" key="1">
    <source>
        <dbReference type="SAM" id="MobiDB-lite"/>
    </source>
</evidence>
<dbReference type="PANTHER" id="PTHR22761">
    <property type="entry name" value="CHARGED MULTIVESICULAR BODY PROTEIN"/>
    <property type="match status" value="1"/>
</dbReference>
<organism evidence="3 4">
    <name type="scientific">Tilletia controversa</name>
    <name type="common">dwarf bunt fungus</name>
    <dbReference type="NCBI Taxonomy" id="13291"/>
    <lineage>
        <taxon>Eukaryota</taxon>
        <taxon>Fungi</taxon>
        <taxon>Dikarya</taxon>
        <taxon>Basidiomycota</taxon>
        <taxon>Ustilaginomycotina</taxon>
        <taxon>Exobasidiomycetes</taxon>
        <taxon>Tilletiales</taxon>
        <taxon>Tilletiaceae</taxon>
        <taxon>Tilletia</taxon>
    </lineage>
</organism>
<dbReference type="Proteomes" id="UP000077684">
    <property type="component" value="Unassembled WGS sequence"/>
</dbReference>
<feature type="compositionally biased region" description="Basic and acidic residues" evidence="1">
    <location>
        <begin position="476"/>
        <end position="498"/>
    </location>
</feature>
<feature type="region of interest" description="Disordered" evidence="1">
    <location>
        <begin position="476"/>
        <end position="547"/>
    </location>
</feature>
<dbReference type="Pfam" id="PF03357">
    <property type="entry name" value="Snf7"/>
    <property type="match status" value="1"/>
</dbReference>
<feature type="compositionally biased region" description="Basic and acidic residues" evidence="1">
    <location>
        <begin position="521"/>
        <end position="537"/>
    </location>
</feature>
<dbReference type="GO" id="GO:0032511">
    <property type="term" value="P:late endosome to vacuole transport via multivesicular body sorting pathway"/>
    <property type="evidence" value="ECO:0007669"/>
    <property type="project" value="TreeGrafter"/>
</dbReference>
<reference evidence="3" key="1">
    <citation type="submission" date="2016-04" db="EMBL/GenBank/DDBJ databases">
        <authorList>
            <person name="Nguyen H.D."/>
            <person name="Samba Siva P."/>
            <person name="Cullis J."/>
            <person name="Levesque C.A."/>
            <person name="Hambleton S."/>
        </authorList>
    </citation>
    <scope>NUCLEOTIDE SEQUENCE</scope>
    <source>
        <strain evidence="3">DAOMC 236426</strain>
    </source>
</reference>
<feature type="signal peptide" evidence="2">
    <location>
        <begin position="1"/>
        <end position="35"/>
    </location>
</feature>
<dbReference type="GO" id="GO:0006900">
    <property type="term" value="P:vesicle budding from membrane"/>
    <property type="evidence" value="ECO:0007669"/>
    <property type="project" value="TreeGrafter"/>
</dbReference>
<feature type="chain" id="PRO_5036489011" description="Charged multivesicular body protein 7" evidence="2">
    <location>
        <begin position="36"/>
        <end position="547"/>
    </location>
</feature>
<feature type="compositionally biased region" description="Polar residues" evidence="1">
    <location>
        <begin position="538"/>
        <end position="547"/>
    </location>
</feature>
<keyword evidence="4" id="KW-1185">Reference proteome</keyword>
<dbReference type="PANTHER" id="PTHR22761:SF96">
    <property type="entry name" value="BCDNA.GH08385"/>
    <property type="match status" value="1"/>
</dbReference>
<dbReference type="GO" id="GO:0005771">
    <property type="term" value="C:multivesicular body"/>
    <property type="evidence" value="ECO:0007669"/>
    <property type="project" value="TreeGrafter"/>
</dbReference>
<comment type="caution">
    <text evidence="3">The sequence shown here is derived from an EMBL/GenBank/DDBJ whole genome shotgun (WGS) entry which is preliminary data.</text>
</comment>
<evidence type="ECO:0000313" key="4">
    <source>
        <dbReference type="Proteomes" id="UP000077684"/>
    </source>
</evidence>
<evidence type="ECO:0008006" key="5">
    <source>
        <dbReference type="Google" id="ProtNLM"/>
    </source>
</evidence>
<sequence length="547" mass="58615">MATMAEEPNSTPRPLPLTLTLTLTLTAFLASHPAAQPPKAVLPALYADLEPQRGSNPHAFAASLDKWHALLADSVLLAVQLGNNASPGGTDRLVLHADDAVQNSWSIRGLGRPLGLGTVIADLAARRQLVRLNDFLTSSQPLHSPAAETSSSSSSSAQTLGRLAARILTAPLWWSLSQIGIGGPSAADEDFDGTGLRGEGSAFWKKNVRGDWVLWRNVERIASAVLEAHYASAASPLDHLYSPELLRTHLLPKAQRILTASSSASSPTGITLSELDVRIILKHLSRDRKVALVDSSNEVIKFAPSQLAAGAIEKISETDRGVVQVRDAHTRLERQVAEVEARIADRDTRIRSALRAQPKQLAQAKTYLTSKKALEELLKRRLGALETMSSVLLKLEQASGDIEIMQAYNTSTSTLKALLSHPSLQLDKVEDTMAALSDALADQAEVDGVIRAGGEGVAGAAEIDEEELERELAALELESTKEREQEEQREKDGSEARARAPAQELADASAPTAPAPLPQVERAEGSAEASAEKETDGQTRTSEPVLQ</sequence>
<evidence type="ECO:0000313" key="3">
    <source>
        <dbReference type="EMBL" id="KAE8253275.1"/>
    </source>
</evidence>
<gene>
    <name evidence="3" type="ORF">A4X06_0g1576</name>
</gene>
<evidence type="ECO:0000256" key="2">
    <source>
        <dbReference type="SAM" id="SignalP"/>
    </source>
</evidence>
<accession>A0A8X7MY11</accession>
<dbReference type="InterPro" id="IPR005024">
    <property type="entry name" value="Snf7_fam"/>
</dbReference>
<protein>
    <recommendedName>
        <fullName evidence="5">Charged multivesicular body protein 7</fullName>
    </recommendedName>
</protein>
<dbReference type="GO" id="GO:0000815">
    <property type="term" value="C:ESCRT III complex"/>
    <property type="evidence" value="ECO:0007669"/>
    <property type="project" value="TreeGrafter"/>
</dbReference>
<reference evidence="3" key="2">
    <citation type="journal article" date="2019" name="IMA Fungus">
        <title>Genome sequencing and comparison of five Tilletia species to identify candidate genes for the detection of regulated species infecting wheat.</title>
        <authorList>
            <person name="Nguyen H.D.T."/>
            <person name="Sultana T."/>
            <person name="Kesanakurti P."/>
            <person name="Hambleton S."/>
        </authorList>
    </citation>
    <scope>NUCLEOTIDE SEQUENCE</scope>
    <source>
        <strain evidence="3">DAOMC 236426</strain>
    </source>
</reference>
<proteinExistence type="predicted"/>
<keyword evidence="2" id="KW-0732">Signal</keyword>
<name>A0A8X7MY11_9BASI</name>
<dbReference type="AlphaFoldDB" id="A0A8X7MY11"/>
<dbReference type="GO" id="GO:0009898">
    <property type="term" value="C:cytoplasmic side of plasma membrane"/>
    <property type="evidence" value="ECO:0007669"/>
    <property type="project" value="TreeGrafter"/>
</dbReference>